<evidence type="ECO:0000313" key="6">
    <source>
        <dbReference type="Proteomes" id="UP000000238"/>
    </source>
</evidence>
<dbReference type="InterPro" id="IPR036388">
    <property type="entry name" value="WH-like_DNA-bd_sf"/>
</dbReference>
<dbReference type="OrthoDB" id="5296557at2"/>
<dbReference type="GO" id="GO:0006950">
    <property type="term" value="P:response to stress"/>
    <property type="evidence" value="ECO:0007669"/>
    <property type="project" value="TreeGrafter"/>
</dbReference>
<dbReference type="SUPFAM" id="SSF46785">
    <property type="entry name" value="Winged helix' DNA-binding domain"/>
    <property type="match status" value="1"/>
</dbReference>
<keyword evidence="2" id="KW-0238">DNA-binding</keyword>
<accession>Q2SC01</accession>
<dbReference type="PROSITE" id="PS01117">
    <property type="entry name" value="HTH_MARR_1"/>
    <property type="match status" value="1"/>
</dbReference>
<dbReference type="eggNOG" id="COG1846">
    <property type="taxonomic scope" value="Bacteria"/>
</dbReference>
<dbReference type="HOGENOM" id="CLU_083287_18_2_6"/>
<organism evidence="5 6">
    <name type="scientific">Hahella chejuensis (strain KCTC 2396)</name>
    <dbReference type="NCBI Taxonomy" id="349521"/>
    <lineage>
        <taxon>Bacteria</taxon>
        <taxon>Pseudomonadati</taxon>
        <taxon>Pseudomonadota</taxon>
        <taxon>Gammaproteobacteria</taxon>
        <taxon>Oceanospirillales</taxon>
        <taxon>Hahellaceae</taxon>
        <taxon>Hahella</taxon>
    </lineage>
</organism>
<keyword evidence="1" id="KW-0805">Transcription regulation</keyword>
<feature type="domain" description="HTH marR-type" evidence="4">
    <location>
        <begin position="2"/>
        <end position="135"/>
    </location>
</feature>
<dbReference type="EMBL" id="CP000155">
    <property type="protein sequence ID" value="ABC31823.1"/>
    <property type="molecule type" value="Genomic_DNA"/>
</dbReference>
<dbReference type="RefSeq" id="WP_011398888.1">
    <property type="nucleotide sequence ID" value="NC_007645.1"/>
</dbReference>
<dbReference type="GO" id="GO:0003677">
    <property type="term" value="F:DNA binding"/>
    <property type="evidence" value="ECO:0007669"/>
    <property type="project" value="UniProtKB-KW"/>
</dbReference>
<dbReference type="AlphaFoldDB" id="Q2SC01"/>
<dbReference type="InterPro" id="IPR039422">
    <property type="entry name" value="MarR/SlyA-like"/>
</dbReference>
<protein>
    <submittedName>
        <fullName evidence="5">Transcriptional regulator</fullName>
    </submittedName>
</protein>
<evidence type="ECO:0000256" key="1">
    <source>
        <dbReference type="ARBA" id="ARBA00023015"/>
    </source>
</evidence>
<dbReference type="InterPro" id="IPR000835">
    <property type="entry name" value="HTH_MarR-typ"/>
</dbReference>
<dbReference type="PRINTS" id="PR00598">
    <property type="entry name" value="HTHMARR"/>
</dbReference>
<evidence type="ECO:0000259" key="4">
    <source>
        <dbReference type="PROSITE" id="PS50995"/>
    </source>
</evidence>
<gene>
    <name evidence="5" type="ordered locus">HCH_05143</name>
</gene>
<dbReference type="Proteomes" id="UP000000238">
    <property type="component" value="Chromosome"/>
</dbReference>
<keyword evidence="3" id="KW-0804">Transcription</keyword>
<evidence type="ECO:0000256" key="2">
    <source>
        <dbReference type="ARBA" id="ARBA00023125"/>
    </source>
</evidence>
<evidence type="ECO:0000256" key="3">
    <source>
        <dbReference type="ARBA" id="ARBA00023163"/>
    </source>
</evidence>
<keyword evidence="6" id="KW-1185">Reference proteome</keyword>
<dbReference type="SMART" id="SM00347">
    <property type="entry name" value="HTH_MARR"/>
    <property type="match status" value="1"/>
</dbReference>
<proteinExistence type="predicted"/>
<dbReference type="PANTHER" id="PTHR33164">
    <property type="entry name" value="TRANSCRIPTIONAL REGULATOR, MARR FAMILY"/>
    <property type="match status" value="1"/>
</dbReference>
<dbReference type="Pfam" id="PF12802">
    <property type="entry name" value="MarR_2"/>
    <property type="match status" value="1"/>
</dbReference>
<name>Q2SC01_HAHCH</name>
<evidence type="ECO:0000313" key="5">
    <source>
        <dbReference type="EMBL" id="ABC31823.1"/>
    </source>
</evidence>
<sequence length="141" mass="15847">MSEIFSFTLARLNRRWRKLLDDRLSDLGLTQSRWVTLLYLQRLGGDLTQKELANALSIESPTLVRLLHGLEESGLVTRTCCGQDGRAKRIRLTAAAESYLETVNERAAALRSEMLAGVSPQDLELCLQVFARIEKNASELN</sequence>
<dbReference type="GO" id="GO:0003700">
    <property type="term" value="F:DNA-binding transcription factor activity"/>
    <property type="evidence" value="ECO:0007669"/>
    <property type="project" value="InterPro"/>
</dbReference>
<dbReference type="STRING" id="349521.HCH_05143"/>
<dbReference type="InterPro" id="IPR036390">
    <property type="entry name" value="WH_DNA-bd_sf"/>
</dbReference>
<dbReference type="PANTHER" id="PTHR33164:SF64">
    <property type="entry name" value="TRANSCRIPTIONAL REGULATOR SLYA"/>
    <property type="match status" value="1"/>
</dbReference>
<dbReference type="NCBIfam" id="NF002926">
    <property type="entry name" value="PRK03573.1"/>
    <property type="match status" value="1"/>
</dbReference>
<reference evidence="5 6" key="1">
    <citation type="journal article" date="2005" name="Nucleic Acids Res.">
        <title>Genomic blueprint of Hahella chejuensis, a marine microbe producing an algicidal agent.</title>
        <authorList>
            <person name="Jeong H."/>
            <person name="Yim J.H."/>
            <person name="Lee C."/>
            <person name="Choi S.-H."/>
            <person name="Park Y.K."/>
            <person name="Yoon S.H."/>
            <person name="Hur C.-G."/>
            <person name="Kang H.-Y."/>
            <person name="Kim D."/>
            <person name="Lee H.H."/>
            <person name="Park K.H."/>
            <person name="Park S.-H."/>
            <person name="Park H.-S."/>
            <person name="Lee H.K."/>
            <person name="Oh T.K."/>
            <person name="Kim J.F."/>
        </authorList>
    </citation>
    <scope>NUCLEOTIDE SEQUENCE [LARGE SCALE GENOMIC DNA]</scope>
    <source>
        <strain evidence="5 6">KCTC 2396</strain>
    </source>
</reference>
<dbReference type="KEGG" id="hch:HCH_05143"/>
<dbReference type="InterPro" id="IPR023187">
    <property type="entry name" value="Tscrpt_reg_MarR-type_CS"/>
</dbReference>
<dbReference type="PROSITE" id="PS50995">
    <property type="entry name" value="HTH_MARR_2"/>
    <property type="match status" value="1"/>
</dbReference>
<dbReference type="Gene3D" id="1.10.10.10">
    <property type="entry name" value="Winged helix-like DNA-binding domain superfamily/Winged helix DNA-binding domain"/>
    <property type="match status" value="1"/>
</dbReference>